<feature type="domain" description="PpiC" evidence="11">
    <location>
        <begin position="178"/>
        <end position="276"/>
    </location>
</feature>
<dbReference type="InterPro" id="IPR015391">
    <property type="entry name" value="SurA_N"/>
</dbReference>
<dbReference type="GO" id="GO:0003755">
    <property type="term" value="F:peptidyl-prolyl cis-trans isomerase activity"/>
    <property type="evidence" value="ECO:0007669"/>
    <property type="project" value="UniProtKB-KW"/>
</dbReference>
<evidence type="ECO:0000256" key="9">
    <source>
        <dbReference type="PROSITE-ProRule" id="PRU00278"/>
    </source>
</evidence>
<organism evidence="12 13">
    <name type="scientific">Acidocella aminolytica 101 = DSM 11237</name>
    <dbReference type="NCBI Taxonomy" id="1120923"/>
    <lineage>
        <taxon>Bacteria</taxon>
        <taxon>Pseudomonadati</taxon>
        <taxon>Pseudomonadota</taxon>
        <taxon>Alphaproteobacteria</taxon>
        <taxon>Acetobacterales</taxon>
        <taxon>Acidocellaceae</taxon>
        <taxon>Acidocella</taxon>
    </lineage>
</organism>
<evidence type="ECO:0000256" key="10">
    <source>
        <dbReference type="SAM" id="SignalP"/>
    </source>
</evidence>
<dbReference type="RefSeq" id="WP_048879682.1">
    <property type="nucleotide sequence ID" value="NZ_BANC01000087.1"/>
</dbReference>
<keyword evidence="2 10" id="KW-0732">Signal</keyword>
<dbReference type="Proteomes" id="UP000032668">
    <property type="component" value="Unassembled WGS sequence"/>
</dbReference>
<keyword evidence="4 9" id="KW-0697">Rotamase</keyword>
<dbReference type="SUPFAM" id="SSF109998">
    <property type="entry name" value="Triger factor/SurA peptide-binding domain-like"/>
    <property type="match status" value="1"/>
</dbReference>
<dbReference type="InterPro" id="IPR050280">
    <property type="entry name" value="OMP_Chaperone_SurA"/>
</dbReference>
<protein>
    <recommendedName>
        <fullName evidence="1">Parvulin-like PPIase</fullName>
    </recommendedName>
    <alternativeName>
        <fullName evidence="7">Peptidyl-prolyl cis-trans isomerase plp</fullName>
    </alternativeName>
    <alternativeName>
        <fullName evidence="8">Rotamase plp</fullName>
    </alternativeName>
</protein>
<feature type="chain" id="PRO_5030005935" description="Parvulin-like PPIase" evidence="10">
    <location>
        <begin position="21"/>
        <end position="430"/>
    </location>
</feature>
<keyword evidence="13" id="KW-1185">Reference proteome</keyword>
<dbReference type="Pfam" id="PF09312">
    <property type="entry name" value="SurA_N"/>
    <property type="match status" value="1"/>
</dbReference>
<dbReference type="Gene3D" id="1.10.4030.10">
    <property type="entry name" value="Porin chaperone SurA, peptide-binding domain"/>
    <property type="match status" value="1"/>
</dbReference>
<feature type="signal peptide" evidence="10">
    <location>
        <begin position="1"/>
        <end position="20"/>
    </location>
</feature>
<dbReference type="Gene3D" id="3.10.50.40">
    <property type="match status" value="1"/>
</dbReference>
<dbReference type="EMBL" id="BANC01000087">
    <property type="protein sequence ID" value="GAN81306.1"/>
    <property type="molecule type" value="Genomic_DNA"/>
</dbReference>
<evidence type="ECO:0000256" key="6">
    <source>
        <dbReference type="ARBA" id="ARBA00023235"/>
    </source>
</evidence>
<evidence type="ECO:0000313" key="13">
    <source>
        <dbReference type="Proteomes" id="UP000032668"/>
    </source>
</evidence>
<dbReference type="AlphaFoldDB" id="A0A0D6PIU4"/>
<name>A0A0D6PIU4_9PROT</name>
<evidence type="ECO:0000256" key="5">
    <source>
        <dbReference type="ARBA" id="ARBA00023186"/>
    </source>
</evidence>
<dbReference type="OrthoDB" id="9791746at2"/>
<evidence type="ECO:0000256" key="8">
    <source>
        <dbReference type="ARBA" id="ARBA00031484"/>
    </source>
</evidence>
<dbReference type="InterPro" id="IPR000297">
    <property type="entry name" value="PPIase_PpiC"/>
</dbReference>
<dbReference type="PANTHER" id="PTHR47637:SF1">
    <property type="entry name" value="CHAPERONE SURA"/>
    <property type="match status" value="1"/>
</dbReference>
<evidence type="ECO:0000256" key="2">
    <source>
        <dbReference type="ARBA" id="ARBA00022729"/>
    </source>
</evidence>
<dbReference type="InterPro" id="IPR046357">
    <property type="entry name" value="PPIase_dom_sf"/>
</dbReference>
<dbReference type="Pfam" id="PF00639">
    <property type="entry name" value="Rotamase"/>
    <property type="match status" value="1"/>
</dbReference>
<dbReference type="InterPro" id="IPR027304">
    <property type="entry name" value="Trigger_fact/SurA_dom_sf"/>
</dbReference>
<dbReference type="SUPFAM" id="SSF54534">
    <property type="entry name" value="FKBP-like"/>
    <property type="match status" value="1"/>
</dbReference>
<evidence type="ECO:0000256" key="7">
    <source>
        <dbReference type="ARBA" id="ARBA00030642"/>
    </source>
</evidence>
<proteinExistence type="predicted"/>
<evidence type="ECO:0000256" key="1">
    <source>
        <dbReference type="ARBA" id="ARBA00018370"/>
    </source>
</evidence>
<evidence type="ECO:0000313" key="12">
    <source>
        <dbReference type="EMBL" id="GAN81306.1"/>
    </source>
</evidence>
<keyword evidence="6 9" id="KW-0413">Isomerase</keyword>
<evidence type="ECO:0000256" key="3">
    <source>
        <dbReference type="ARBA" id="ARBA00022764"/>
    </source>
</evidence>
<evidence type="ECO:0000256" key="4">
    <source>
        <dbReference type="ARBA" id="ARBA00023110"/>
    </source>
</evidence>
<dbReference type="STRING" id="1120923.SAMN02746095_01313"/>
<comment type="caution">
    <text evidence="12">The sequence shown here is derived from an EMBL/GenBank/DDBJ whole genome shotgun (WGS) entry which is preliminary data.</text>
</comment>
<sequence>MKFLLRAALLATVCAGPAFAQSLHSPTSLPAPDSASMAAVVNGQIITTQDVTARARLLALSMGMQPNAQIIQRLMPQVSKQLIDQTLQQQEINKLGITVSNQEVADAISHIEQSNNIPAGGLQTRLEAAGVPYSTLLSQIRTGIGWQKVLHKVLGPGLEPTPGDIAAQKTALKANLGATRYHLAEIFIPVTDPSDETTAQNFANTVIAQLRQGAPFPIVAAQFSQSQTALSGGDLGYVRLSQLDASVAATVKQMPIGAISNPIRVPGGYEIVQLEDKHDIGNQVQTILDIRQAYGQYPQPVSDGQLGQAQINFINQFMTKAQNAKSCSAVESLNAAYGNVHPSNPGPVNLATVTPPAFQKILASLPLNTLSRPLVEAAGVSVVMVCNRAQEKAQLPSDKDISNMIVERRVELASEQMMDQLRHRSVILQD</sequence>
<reference evidence="12 13" key="1">
    <citation type="submission" date="2012-11" db="EMBL/GenBank/DDBJ databases">
        <title>Whole genome sequence of Acidocella aminolytica 101 = DSM 11237.</title>
        <authorList>
            <person name="Azuma Y."/>
            <person name="Higashiura N."/>
            <person name="Hirakawa H."/>
            <person name="Matsushita K."/>
        </authorList>
    </citation>
    <scope>NUCLEOTIDE SEQUENCE [LARGE SCALE GENOMIC DNA]</scope>
    <source>
        <strain evidence="13">101 / DSM 11237</strain>
    </source>
</reference>
<accession>A0A0D6PIU4</accession>
<keyword evidence="5" id="KW-0143">Chaperone</keyword>
<evidence type="ECO:0000259" key="11">
    <source>
        <dbReference type="PROSITE" id="PS50198"/>
    </source>
</evidence>
<dbReference type="PROSITE" id="PS50198">
    <property type="entry name" value="PPIC_PPIASE_2"/>
    <property type="match status" value="1"/>
</dbReference>
<gene>
    <name evidence="12" type="ORF">Aam_089_099</name>
</gene>
<keyword evidence="3" id="KW-0574">Periplasm</keyword>
<dbReference type="PANTHER" id="PTHR47637">
    <property type="entry name" value="CHAPERONE SURA"/>
    <property type="match status" value="1"/>
</dbReference>